<comment type="caution">
    <text evidence="9">The sequence shown here is derived from an EMBL/GenBank/DDBJ whole genome shotgun (WGS) entry which is preliminary data.</text>
</comment>
<dbReference type="Pfam" id="PF02687">
    <property type="entry name" value="FtsX"/>
    <property type="match status" value="1"/>
</dbReference>
<dbReference type="Proteomes" id="UP001144372">
    <property type="component" value="Unassembled WGS sequence"/>
</dbReference>
<keyword evidence="3 7" id="KW-0812">Transmembrane</keyword>
<feature type="transmembrane region" description="Helical" evidence="7">
    <location>
        <begin position="150"/>
        <end position="171"/>
    </location>
</feature>
<evidence type="ECO:0000256" key="4">
    <source>
        <dbReference type="ARBA" id="ARBA00022989"/>
    </source>
</evidence>
<evidence type="ECO:0000313" key="9">
    <source>
        <dbReference type="EMBL" id="GLI33695.1"/>
    </source>
</evidence>
<evidence type="ECO:0000256" key="5">
    <source>
        <dbReference type="ARBA" id="ARBA00023136"/>
    </source>
</evidence>
<dbReference type="AlphaFoldDB" id="A0A9W6FTE5"/>
<comment type="similarity">
    <text evidence="6">Belongs to the ABC-4 integral membrane protein family.</text>
</comment>
<dbReference type="GO" id="GO:0005886">
    <property type="term" value="C:plasma membrane"/>
    <property type="evidence" value="ECO:0007669"/>
    <property type="project" value="UniProtKB-SubCell"/>
</dbReference>
<feature type="transmembrane region" description="Helical" evidence="7">
    <location>
        <begin position="28"/>
        <end position="48"/>
    </location>
</feature>
<dbReference type="InterPro" id="IPR050250">
    <property type="entry name" value="Macrolide_Exporter_MacB"/>
</dbReference>
<name>A0A9W6FTE5_9BACT</name>
<feature type="transmembrane region" description="Helical" evidence="7">
    <location>
        <begin position="183"/>
        <end position="203"/>
    </location>
</feature>
<sequence>MPKSVQRQVVLPWTQVIKISFNSIRVRFFRTLITTLTLTLAVAFVTYIRSGYEILNSIWPHADGSLQESILASGYELTGGRFGTSPKDTWLAILSLMVCVVGIVNAQLMAVTERFREIGTFKCLGALDSFVVRIFVFEAIYQGLLGGFSGSILGIIVATVSISFKAGWAAFRWWPFGAMLKTIGWGVILADFLSLLGVIYPALVAARMQPAEALRTEQ</sequence>
<reference evidence="9" key="1">
    <citation type="submission" date="2022-12" db="EMBL/GenBank/DDBJ databases">
        <title>Reference genome sequencing for broad-spectrum identification of bacterial and archaeal isolates by mass spectrometry.</title>
        <authorList>
            <person name="Sekiguchi Y."/>
            <person name="Tourlousse D.M."/>
        </authorList>
    </citation>
    <scope>NUCLEOTIDE SEQUENCE</scope>
    <source>
        <strain evidence="9">ASRB1</strain>
    </source>
</reference>
<gene>
    <name evidence="9" type="ORF">DAMNIGENAA_11280</name>
</gene>
<proteinExistence type="inferred from homology"/>
<keyword evidence="2" id="KW-1003">Cell membrane</keyword>
<evidence type="ECO:0000259" key="8">
    <source>
        <dbReference type="Pfam" id="PF02687"/>
    </source>
</evidence>
<keyword evidence="5 7" id="KW-0472">Membrane</keyword>
<feature type="domain" description="ABC3 transporter permease C-terminal" evidence="8">
    <location>
        <begin position="92"/>
        <end position="210"/>
    </location>
</feature>
<keyword evidence="10" id="KW-1185">Reference proteome</keyword>
<evidence type="ECO:0000256" key="2">
    <source>
        <dbReference type="ARBA" id="ARBA00022475"/>
    </source>
</evidence>
<protein>
    <recommendedName>
        <fullName evidence="8">ABC3 transporter permease C-terminal domain-containing protein</fullName>
    </recommendedName>
</protein>
<evidence type="ECO:0000256" key="3">
    <source>
        <dbReference type="ARBA" id="ARBA00022692"/>
    </source>
</evidence>
<evidence type="ECO:0000256" key="6">
    <source>
        <dbReference type="ARBA" id="ARBA00038076"/>
    </source>
</evidence>
<dbReference type="PANTHER" id="PTHR30572:SF4">
    <property type="entry name" value="ABC TRANSPORTER PERMEASE YTRF"/>
    <property type="match status" value="1"/>
</dbReference>
<evidence type="ECO:0000256" key="7">
    <source>
        <dbReference type="SAM" id="Phobius"/>
    </source>
</evidence>
<dbReference type="GO" id="GO:0022857">
    <property type="term" value="F:transmembrane transporter activity"/>
    <property type="evidence" value="ECO:0007669"/>
    <property type="project" value="TreeGrafter"/>
</dbReference>
<feature type="transmembrane region" description="Helical" evidence="7">
    <location>
        <begin position="90"/>
        <end position="111"/>
    </location>
</feature>
<dbReference type="EMBL" id="BSDR01000001">
    <property type="protein sequence ID" value="GLI33695.1"/>
    <property type="molecule type" value="Genomic_DNA"/>
</dbReference>
<accession>A0A9W6FTE5</accession>
<dbReference type="PANTHER" id="PTHR30572">
    <property type="entry name" value="MEMBRANE COMPONENT OF TRANSPORTER-RELATED"/>
    <property type="match status" value="1"/>
</dbReference>
<evidence type="ECO:0000256" key="1">
    <source>
        <dbReference type="ARBA" id="ARBA00004651"/>
    </source>
</evidence>
<evidence type="ECO:0000313" key="10">
    <source>
        <dbReference type="Proteomes" id="UP001144372"/>
    </source>
</evidence>
<keyword evidence="4 7" id="KW-1133">Transmembrane helix</keyword>
<comment type="subcellular location">
    <subcellularLocation>
        <location evidence="1">Cell membrane</location>
        <topology evidence="1">Multi-pass membrane protein</topology>
    </subcellularLocation>
</comment>
<dbReference type="RefSeq" id="WP_281792844.1">
    <property type="nucleotide sequence ID" value="NZ_BSDR01000001.1"/>
</dbReference>
<dbReference type="InterPro" id="IPR003838">
    <property type="entry name" value="ABC3_permease_C"/>
</dbReference>
<organism evidence="9 10">
    <name type="scientific">Desulforhabdus amnigena</name>
    <dbReference type="NCBI Taxonomy" id="40218"/>
    <lineage>
        <taxon>Bacteria</taxon>
        <taxon>Pseudomonadati</taxon>
        <taxon>Thermodesulfobacteriota</taxon>
        <taxon>Syntrophobacteria</taxon>
        <taxon>Syntrophobacterales</taxon>
        <taxon>Syntrophobacteraceae</taxon>
        <taxon>Desulforhabdus</taxon>
    </lineage>
</organism>